<protein>
    <submittedName>
        <fullName evidence="3">(Mediterranean fruit fly) hypothetical protein</fullName>
    </submittedName>
    <submittedName>
        <fullName evidence="4">von Willebrand factor D and EGF domain-containing protein</fullName>
    </submittedName>
</protein>
<dbReference type="InterPro" id="IPR053255">
    <property type="entry name" value="EGF-like_domain"/>
</dbReference>
<feature type="chain" id="PRO_5036288205" evidence="1">
    <location>
        <begin position="20"/>
        <end position="424"/>
    </location>
</feature>
<feature type="domain" description="EGF-like" evidence="2">
    <location>
        <begin position="319"/>
        <end position="351"/>
    </location>
</feature>
<sequence>MHIAYYLSVLLLLTVGAHAQIKTSGIKTHYPAAPSSGNLVYNAHNEHNYTAQYNRTFIPADTYQGGNAGVVSVNAVDGEGKAYLASGNHLAAGEEYHYYGAGGVYSSGGIARQRAPQVLDPAAEFVNKTRSQMASGICYTEVATSTLVRDKTVIPAGNGTSSDKSKIQICCEGYVRNPHVYSRCDPVCLDDCPNGICTAPNTCVCIPGNVRNHEDKCISTCPIGCGNGVCDDQNQCVCKSGYTLDPATRQFCVPHCDKPCEYGKCVAPNKCDCFDGYRLTAGGVCEPKCDNCENGRCTAPGLCTCDKGYSKVDGACEPVCTLGCERGRCVGPDVCACSQGFELDRTGTRCVPHCDQPCLNGVCDGANSCACNPGYVLDPVQKNICQPHCAQGCPNGYCTSPNFCVCKPGYRKSGIKGRQTCIAV</sequence>
<organism evidence="4">
    <name type="scientific">Ceratitis capitata</name>
    <name type="common">Mediterranean fruit fly</name>
    <name type="synonym">Tephritis capitata</name>
    <dbReference type="NCBI Taxonomy" id="7213"/>
    <lineage>
        <taxon>Eukaryota</taxon>
        <taxon>Metazoa</taxon>
        <taxon>Ecdysozoa</taxon>
        <taxon>Arthropoda</taxon>
        <taxon>Hexapoda</taxon>
        <taxon>Insecta</taxon>
        <taxon>Pterygota</taxon>
        <taxon>Neoptera</taxon>
        <taxon>Endopterygota</taxon>
        <taxon>Diptera</taxon>
        <taxon>Brachycera</taxon>
        <taxon>Muscomorpha</taxon>
        <taxon>Tephritoidea</taxon>
        <taxon>Tephritidae</taxon>
        <taxon>Ceratitis</taxon>
        <taxon>Ceratitis</taxon>
    </lineage>
</organism>
<evidence type="ECO:0000259" key="2">
    <source>
        <dbReference type="SMART" id="SM00181"/>
    </source>
</evidence>
<feature type="signal peptide" evidence="1">
    <location>
        <begin position="1"/>
        <end position="19"/>
    </location>
</feature>
<feature type="domain" description="EGF-like" evidence="2">
    <location>
        <begin position="288"/>
        <end position="317"/>
    </location>
</feature>
<feature type="domain" description="EGF-like" evidence="2">
    <location>
        <begin position="220"/>
        <end position="253"/>
    </location>
</feature>
<gene>
    <name evidence="4" type="primary">VWDE</name>
    <name evidence="3" type="ORF">CCAP1982_LOCUS6042</name>
</gene>
<feature type="domain" description="EGF-like" evidence="2">
    <location>
        <begin position="388"/>
        <end position="422"/>
    </location>
</feature>
<dbReference type="PANTHER" id="PTHR24047:SF32">
    <property type="entry name" value="FI01909P-RELATED"/>
    <property type="match status" value="1"/>
</dbReference>
<dbReference type="AlphaFoldDB" id="W8BIW6"/>
<name>W8BIW6_CERCA</name>
<dbReference type="InterPro" id="IPR003341">
    <property type="entry name" value="Cys_rich_tripleX"/>
</dbReference>
<feature type="domain" description="EGF-like" evidence="2">
    <location>
        <begin position="255"/>
        <end position="286"/>
    </location>
</feature>
<dbReference type="SMART" id="SM00181">
    <property type="entry name" value="EGF"/>
    <property type="match status" value="7"/>
</dbReference>
<dbReference type="Proteomes" id="UP000606786">
    <property type="component" value="Unassembled WGS sequence"/>
</dbReference>
<dbReference type="EMBL" id="CAJHJT010000012">
    <property type="protein sequence ID" value="CAD6997401.1"/>
    <property type="molecule type" value="Genomic_DNA"/>
</dbReference>
<reference evidence="4" key="1">
    <citation type="submission" date="2013-07" db="EMBL/GenBank/DDBJ databases">
        <authorList>
            <person name="Geib S."/>
        </authorList>
    </citation>
    <scope>NUCLEOTIDE SEQUENCE</scope>
</reference>
<dbReference type="InterPro" id="IPR009030">
    <property type="entry name" value="Growth_fac_rcpt_cys_sf"/>
</dbReference>
<dbReference type="Gene3D" id="2.10.25.10">
    <property type="entry name" value="Laminin"/>
    <property type="match status" value="6"/>
</dbReference>
<evidence type="ECO:0000313" key="5">
    <source>
        <dbReference type="Proteomes" id="UP000606786"/>
    </source>
</evidence>
<dbReference type="OrthoDB" id="10060424at2759"/>
<reference evidence="3" key="3">
    <citation type="submission" date="2020-11" db="EMBL/GenBank/DDBJ databases">
        <authorList>
            <person name="Whitehead M."/>
        </authorList>
    </citation>
    <scope>NUCLEOTIDE SEQUENCE</scope>
    <source>
        <strain evidence="3">EGII</strain>
    </source>
</reference>
<dbReference type="SUPFAM" id="SSF57184">
    <property type="entry name" value="Growth factor receptor domain"/>
    <property type="match status" value="1"/>
</dbReference>
<feature type="domain" description="EGF-like" evidence="2">
    <location>
        <begin position="187"/>
        <end position="218"/>
    </location>
</feature>
<evidence type="ECO:0000313" key="4">
    <source>
        <dbReference type="EMBL" id="JAC01246.1"/>
    </source>
</evidence>
<dbReference type="PANTHER" id="PTHR24047">
    <property type="entry name" value="FI01909P-RELATED"/>
    <property type="match status" value="1"/>
</dbReference>
<keyword evidence="5" id="KW-1185">Reference proteome</keyword>
<proteinExistence type="evidence at transcript level"/>
<dbReference type="Pfam" id="PF02363">
    <property type="entry name" value="C_tripleX"/>
    <property type="match status" value="7"/>
</dbReference>
<dbReference type="EMBL" id="GAMC01005310">
    <property type="protein sequence ID" value="JAC01246.1"/>
    <property type="molecule type" value="mRNA"/>
</dbReference>
<feature type="domain" description="EGF-like" evidence="2">
    <location>
        <begin position="353"/>
        <end position="386"/>
    </location>
</feature>
<reference evidence="4" key="2">
    <citation type="journal article" date="2014" name="BMC Genomics">
        <title>A genomic perspective to assessing quality of mass-reared SIT flies used in Mediterranean fruit fly (Ceratitis capitata) eradication in California.</title>
        <authorList>
            <person name="Calla B."/>
            <person name="Hall B."/>
            <person name="Hou S."/>
            <person name="Geib S.M."/>
        </authorList>
    </citation>
    <scope>NUCLEOTIDE SEQUENCE</scope>
</reference>
<evidence type="ECO:0000256" key="1">
    <source>
        <dbReference type="SAM" id="SignalP"/>
    </source>
</evidence>
<keyword evidence="1" id="KW-0732">Signal</keyword>
<dbReference type="InterPro" id="IPR000742">
    <property type="entry name" value="EGF"/>
</dbReference>
<accession>W8BIW6</accession>
<evidence type="ECO:0000313" key="3">
    <source>
        <dbReference type="EMBL" id="CAD6997401.1"/>
    </source>
</evidence>